<dbReference type="Pfam" id="PF13103">
    <property type="entry name" value="TonB_2"/>
    <property type="match status" value="1"/>
</dbReference>
<feature type="region of interest" description="Disordered" evidence="5">
    <location>
        <begin position="60"/>
        <end position="191"/>
    </location>
</feature>
<dbReference type="NCBIfam" id="TIGR01352">
    <property type="entry name" value="tonB_Cterm"/>
    <property type="match status" value="1"/>
</dbReference>
<dbReference type="EMBL" id="JAGQDE010000027">
    <property type="protein sequence ID" value="MBQ0961375.1"/>
    <property type="molecule type" value="Genomic_DNA"/>
</dbReference>
<evidence type="ECO:0000256" key="1">
    <source>
        <dbReference type="ARBA" id="ARBA00004167"/>
    </source>
</evidence>
<keyword evidence="3" id="KW-1133">Transmembrane helix</keyword>
<dbReference type="GO" id="GO:0043213">
    <property type="term" value="P:bacteriocin transport"/>
    <property type="evidence" value="ECO:0007669"/>
    <property type="project" value="InterPro"/>
</dbReference>
<evidence type="ECO:0000256" key="2">
    <source>
        <dbReference type="ARBA" id="ARBA00022692"/>
    </source>
</evidence>
<dbReference type="GO" id="GO:0016020">
    <property type="term" value="C:membrane"/>
    <property type="evidence" value="ECO:0007669"/>
    <property type="project" value="UniProtKB-SubCell"/>
</dbReference>
<dbReference type="AlphaFoldDB" id="A0A940YYA8"/>
<keyword evidence="2" id="KW-0812">Transmembrane</keyword>
<comment type="subcellular location">
    <subcellularLocation>
        <location evidence="1">Membrane</location>
        <topology evidence="1">Single-pass membrane protein</topology>
    </subcellularLocation>
</comment>
<feature type="compositionally biased region" description="Gly residues" evidence="5">
    <location>
        <begin position="170"/>
        <end position="181"/>
    </location>
</feature>
<evidence type="ECO:0000313" key="6">
    <source>
        <dbReference type="EMBL" id="MBQ0961375.1"/>
    </source>
</evidence>
<feature type="compositionally biased region" description="Basic and acidic residues" evidence="5">
    <location>
        <begin position="89"/>
        <end position="167"/>
    </location>
</feature>
<dbReference type="InterPro" id="IPR014161">
    <property type="entry name" value="Tol-Pal_TolA"/>
</dbReference>
<evidence type="ECO:0000256" key="5">
    <source>
        <dbReference type="SAM" id="MobiDB-lite"/>
    </source>
</evidence>
<sequence>MVPRESLRPPSADSPRAGLAMSALAHAGLLAALALGVQWRTEEPTAVSAELWAAVPQIAAPARPEPAEAPEPTPPPRPVVTPPAPPPAAEREADIAIEKARRLREEKARQEAEDQRRKEREQKAQQDKAQQEKAERDKADRLEAQRKEKAAEAQREKLRQEQMRRMAEQLGGGPSGTGAPGSTGTAARDAGPSANYAGRIVARIKPNIVLTDEVMGNPRAEVELRVGPDGSIIGRRISQSSGSKVWDEAVLRAVDRTGILPRDTDGRVPSTIVVGFRPRD</sequence>
<dbReference type="SUPFAM" id="SSF74653">
    <property type="entry name" value="TolA/TonB C-terminal domain"/>
    <property type="match status" value="1"/>
</dbReference>
<protein>
    <submittedName>
        <fullName evidence="6">Cell envelope integrity protein TolA</fullName>
    </submittedName>
</protein>
<name>A0A940YYA8_9BURK</name>
<keyword evidence="4" id="KW-0472">Membrane</keyword>
<dbReference type="Gene3D" id="3.30.1150.10">
    <property type="match status" value="1"/>
</dbReference>
<keyword evidence="7" id="KW-1185">Reference proteome</keyword>
<dbReference type="Proteomes" id="UP000678374">
    <property type="component" value="Unassembled WGS sequence"/>
</dbReference>
<gene>
    <name evidence="6" type="primary">tolA</name>
    <name evidence="6" type="ORF">KAK06_20635</name>
</gene>
<organism evidence="6 7">
    <name type="scientific">Ideonella aquatica</name>
    <dbReference type="NCBI Taxonomy" id="2824119"/>
    <lineage>
        <taxon>Bacteria</taxon>
        <taxon>Pseudomonadati</taxon>
        <taxon>Pseudomonadota</taxon>
        <taxon>Betaproteobacteria</taxon>
        <taxon>Burkholderiales</taxon>
        <taxon>Sphaerotilaceae</taxon>
        <taxon>Ideonella</taxon>
    </lineage>
</organism>
<feature type="compositionally biased region" description="Pro residues" evidence="5">
    <location>
        <begin position="63"/>
        <end position="88"/>
    </location>
</feature>
<proteinExistence type="predicted"/>
<evidence type="ECO:0000256" key="3">
    <source>
        <dbReference type="ARBA" id="ARBA00022989"/>
    </source>
</evidence>
<dbReference type="NCBIfam" id="TIGR02794">
    <property type="entry name" value="tolA_full"/>
    <property type="match status" value="1"/>
</dbReference>
<reference evidence="6" key="1">
    <citation type="submission" date="2021-04" db="EMBL/GenBank/DDBJ databases">
        <title>The genome sequence of Ideonella sp. 4Y11.</title>
        <authorList>
            <person name="Liu Y."/>
        </authorList>
    </citation>
    <scope>NUCLEOTIDE SEQUENCE</scope>
    <source>
        <strain evidence="6">4Y11</strain>
    </source>
</reference>
<evidence type="ECO:0000256" key="4">
    <source>
        <dbReference type="ARBA" id="ARBA00023136"/>
    </source>
</evidence>
<evidence type="ECO:0000313" key="7">
    <source>
        <dbReference type="Proteomes" id="UP000678374"/>
    </source>
</evidence>
<dbReference type="GO" id="GO:0019534">
    <property type="term" value="F:toxin transmembrane transporter activity"/>
    <property type="evidence" value="ECO:0007669"/>
    <property type="project" value="InterPro"/>
</dbReference>
<dbReference type="InterPro" id="IPR006260">
    <property type="entry name" value="TonB/TolA_C"/>
</dbReference>
<accession>A0A940YYA8</accession>
<comment type="caution">
    <text evidence="6">The sequence shown here is derived from an EMBL/GenBank/DDBJ whole genome shotgun (WGS) entry which is preliminary data.</text>
</comment>